<evidence type="ECO:0000256" key="2">
    <source>
        <dbReference type="ARBA" id="ARBA00022692"/>
    </source>
</evidence>
<dbReference type="SUPFAM" id="SSF161098">
    <property type="entry name" value="MetI-like"/>
    <property type="match status" value="1"/>
</dbReference>
<accession>A0A0J7YQC5</accession>
<feature type="transmembrane region" description="Helical" evidence="5">
    <location>
        <begin position="34"/>
        <end position="54"/>
    </location>
</feature>
<dbReference type="Proteomes" id="UP000037432">
    <property type="component" value="Unassembled WGS sequence"/>
</dbReference>
<evidence type="ECO:0000256" key="3">
    <source>
        <dbReference type="ARBA" id="ARBA00022989"/>
    </source>
</evidence>
<name>A0A0J7YQC5_STRVR</name>
<protein>
    <submittedName>
        <fullName evidence="6">ABC transporter permease</fullName>
    </submittedName>
</protein>
<evidence type="ECO:0000256" key="4">
    <source>
        <dbReference type="ARBA" id="ARBA00023136"/>
    </source>
</evidence>
<evidence type="ECO:0000313" key="7">
    <source>
        <dbReference type="Proteomes" id="UP000037432"/>
    </source>
</evidence>
<sequence>MSLNTQLIRSLKAPARPVWEEPPSKAGLTAKGGLLLLCCLGVLGPLWIVIVTSLSPKPVIDRVGGLVVIPQGITFVNYTELLSGGQVSRAIMV</sequence>
<gene>
    <name evidence="6" type="ORF">ACM01_46785</name>
</gene>
<dbReference type="GO" id="GO:0016020">
    <property type="term" value="C:membrane"/>
    <property type="evidence" value="ECO:0007669"/>
    <property type="project" value="UniProtKB-SubCell"/>
</dbReference>
<comment type="subcellular location">
    <subcellularLocation>
        <location evidence="1">Membrane</location>
        <topology evidence="1">Multi-pass membrane protein</topology>
    </subcellularLocation>
</comment>
<comment type="caution">
    <text evidence="6">The sequence shown here is derived from an EMBL/GenBank/DDBJ whole genome shotgun (WGS) entry which is preliminary data.</text>
</comment>
<organism evidence="6 7">
    <name type="scientific">Streptomyces viridochromogenes</name>
    <dbReference type="NCBI Taxonomy" id="1938"/>
    <lineage>
        <taxon>Bacteria</taxon>
        <taxon>Bacillati</taxon>
        <taxon>Actinomycetota</taxon>
        <taxon>Actinomycetes</taxon>
        <taxon>Kitasatosporales</taxon>
        <taxon>Streptomycetaceae</taxon>
        <taxon>Streptomyces</taxon>
    </lineage>
</organism>
<dbReference type="InterPro" id="IPR035906">
    <property type="entry name" value="MetI-like_sf"/>
</dbReference>
<keyword evidence="2 5" id="KW-0812">Transmembrane</keyword>
<reference evidence="6 7" key="1">
    <citation type="submission" date="2015-06" db="EMBL/GenBank/DDBJ databases">
        <authorList>
            <person name="Ju K.-S."/>
            <person name="Doroghazi J.R."/>
            <person name="Metcalf W.W."/>
        </authorList>
    </citation>
    <scope>NUCLEOTIDE SEQUENCE [LARGE SCALE GENOMIC DNA]</scope>
    <source>
        <strain evidence="6 7">NRRL 3414</strain>
    </source>
</reference>
<proteinExistence type="predicted"/>
<dbReference type="AlphaFoldDB" id="A0A0J7YQC5"/>
<dbReference type="PATRIC" id="fig|1938.3.peg.4303"/>
<keyword evidence="4 5" id="KW-0472">Membrane</keyword>
<evidence type="ECO:0000256" key="5">
    <source>
        <dbReference type="SAM" id="Phobius"/>
    </source>
</evidence>
<keyword evidence="3 5" id="KW-1133">Transmembrane helix</keyword>
<evidence type="ECO:0000313" key="6">
    <source>
        <dbReference type="EMBL" id="KMS65781.1"/>
    </source>
</evidence>
<evidence type="ECO:0000256" key="1">
    <source>
        <dbReference type="ARBA" id="ARBA00004141"/>
    </source>
</evidence>
<feature type="non-terminal residue" evidence="6">
    <location>
        <position position="93"/>
    </location>
</feature>
<dbReference type="EMBL" id="LFNT01000267">
    <property type="protein sequence ID" value="KMS65781.1"/>
    <property type="molecule type" value="Genomic_DNA"/>
</dbReference>